<evidence type="ECO:0000313" key="1">
    <source>
        <dbReference type="EMBL" id="MET4578518.1"/>
    </source>
</evidence>
<comment type="caution">
    <text evidence="1">The sequence shown here is derived from an EMBL/GenBank/DDBJ whole genome shotgun (WGS) entry which is preliminary data.</text>
</comment>
<accession>A0ABV2QDA5</accession>
<gene>
    <name evidence="1" type="ORF">ABIE13_003634</name>
</gene>
<protein>
    <submittedName>
        <fullName evidence="1">Uncharacterized protein</fullName>
    </submittedName>
</protein>
<dbReference type="EMBL" id="JBEPSH010000007">
    <property type="protein sequence ID" value="MET4578518.1"/>
    <property type="molecule type" value="Genomic_DNA"/>
</dbReference>
<name>A0ABV2QDA5_9BURK</name>
<organism evidence="1 2">
    <name type="scientific">Ottowia thiooxydans</name>
    <dbReference type="NCBI Taxonomy" id="219182"/>
    <lineage>
        <taxon>Bacteria</taxon>
        <taxon>Pseudomonadati</taxon>
        <taxon>Pseudomonadota</taxon>
        <taxon>Betaproteobacteria</taxon>
        <taxon>Burkholderiales</taxon>
        <taxon>Comamonadaceae</taxon>
        <taxon>Ottowia</taxon>
    </lineage>
</organism>
<keyword evidence="2" id="KW-1185">Reference proteome</keyword>
<reference evidence="1 2" key="1">
    <citation type="submission" date="2024-06" db="EMBL/GenBank/DDBJ databases">
        <title>Sorghum-associated microbial communities from plants grown in Nebraska, USA.</title>
        <authorList>
            <person name="Schachtman D."/>
        </authorList>
    </citation>
    <scope>NUCLEOTIDE SEQUENCE [LARGE SCALE GENOMIC DNA]</scope>
    <source>
        <strain evidence="1 2">2709</strain>
    </source>
</reference>
<dbReference type="Proteomes" id="UP001549320">
    <property type="component" value="Unassembled WGS sequence"/>
</dbReference>
<proteinExistence type="predicted"/>
<evidence type="ECO:0000313" key="2">
    <source>
        <dbReference type="Proteomes" id="UP001549320"/>
    </source>
</evidence>
<sequence>MPTPSWRMRSLKKTNEIERCTSSRPTSISSRSERAGVCGLGLQSLVASLKARLLTKAVLRVDDSARNPLPGQCESLAVGKRLDRLLNTFLVAEA</sequence>